<dbReference type="Proteomes" id="UP000027138">
    <property type="component" value="Unassembled WGS sequence"/>
</dbReference>
<reference evidence="2 3" key="1">
    <citation type="journal article" date="2014" name="PLoS ONE">
        <title>Global Analysis of Gene Expression Profiles in Physic Nut (Jatropha curcas L.) Seedlings Exposed to Salt Stress.</title>
        <authorList>
            <person name="Zhang L."/>
            <person name="Zhang C."/>
            <person name="Wu P."/>
            <person name="Chen Y."/>
            <person name="Li M."/>
            <person name="Jiang H."/>
            <person name="Wu G."/>
        </authorList>
    </citation>
    <scope>NUCLEOTIDE SEQUENCE [LARGE SCALE GENOMIC DNA]</scope>
    <source>
        <strain evidence="3">cv. GZQX0401</strain>
        <tissue evidence="2">Young leaves</tissue>
    </source>
</reference>
<sequence>MILHCRSNVFLAIQVVSGDLRLGGWCRSIPLLSLFHLAISVSTMVIGIGKPKAVTTEHSRSIFGQMLDFPNTAHVVGGGGQVNGRRRSGKVPEAESSPHHVHPEYL</sequence>
<evidence type="ECO:0000313" key="3">
    <source>
        <dbReference type="Proteomes" id="UP000027138"/>
    </source>
</evidence>
<organism evidence="2 3">
    <name type="scientific">Jatropha curcas</name>
    <name type="common">Barbados nut</name>
    <dbReference type="NCBI Taxonomy" id="180498"/>
    <lineage>
        <taxon>Eukaryota</taxon>
        <taxon>Viridiplantae</taxon>
        <taxon>Streptophyta</taxon>
        <taxon>Embryophyta</taxon>
        <taxon>Tracheophyta</taxon>
        <taxon>Spermatophyta</taxon>
        <taxon>Magnoliopsida</taxon>
        <taxon>eudicotyledons</taxon>
        <taxon>Gunneridae</taxon>
        <taxon>Pentapetalae</taxon>
        <taxon>rosids</taxon>
        <taxon>fabids</taxon>
        <taxon>Malpighiales</taxon>
        <taxon>Euphorbiaceae</taxon>
        <taxon>Crotonoideae</taxon>
        <taxon>Jatropheae</taxon>
        <taxon>Jatropha</taxon>
    </lineage>
</organism>
<protein>
    <submittedName>
        <fullName evidence="2">Uncharacterized protein</fullName>
    </submittedName>
</protein>
<feature type="region of interest" description="Disordered" evidence="1">
    <location>
        <begin position="75"/>
        <end position="106"/>
    </location>
</feature>
<evidence type="ECO:0000256" key="1">
    <source>
        <dbReference type="SAM" id="MobiDB-lite"/>
    </source>
</evidence>
<accession>A0A067JMQ5</accession>
<dbReference type="AlphaFoldDB" id="A0A067JMQ5"/>
<proteinExistence type="predicted"/>
<name>A0A067JMQ5_JATCU</name>
<gene>
    <name evidence="2" type="ORF">JCGZ_24190</name>
</gene>
<feature type="compositionally biased region" description="Basic and acidic residues" evidence="1">
    <location>
        <begin position="90"/>
        <end position="106"/>
    </location>
</feature>
<dbReference type="EMBL" id="KK914994">
    <property type="protein sequence ID" value="KDP25172.1"/>
    <property type="molecule type" value="Genomic_DNA"/>
</dbReference>
<evidence type="ECO:0000313" key="2">
    <source>
        <dbReference type="EMBL" id="KDP25172.1"/>
    </source>
</evidence>
<keyword evidence="3" id="KW-1185">Reference proteome</keyword>